<evidence type="ECO:0000313" key="2">
    <source>
        <dbReference type="EMBL" id="KAK9826723.1"/>
    </source>
</evidence>
<evidence type="ECO:0008006" key="4">
    <source>
        <dbReference type="Google" id="ProtNLM"/>
    </source>
</evidence>
<sequence length="638" mass="65110">MAAHVMREQGRTSELDIELATTYPDPMYPSWALPDSMPAGLALAKWACAEQPVAPLVPQPRVSSGRSGRAARAAASQNAARGGRPVTWIGGGGMNPQELVGLNVPRLRALFLEVFGHHTASNNGAWLRRKLSEPPDSLLGRGRSATIRKRDAGAAIWNSEGLNSKGVKKMKGATAGTTFITVGCGWEPASSAAGSPPSSPRGTPSRHLGQPVNAGHARHTKLTYSRAKPTCAFPRPGSAAAEALSAMESAGGGMERRLLCRDDLRCSLQLREQPVELYWPDTNTWWPARITDVTSQVCRVAYETGETEELPVDDVIRDGIMSLGWQRARPTSGASSGRCYSASVAPCRTESGGFSAPAPACAAVGGRAAAEAALAVVGDLVQGGAVMGELAVHVGAPAGAGGGNTPSLLTPELRQMMDAGAPAATDAAAAGVLASPVFVVDTRAAEGGAPPAASPAHASSGSGASALDLIRVSRVPSASPLDPVNQDWADTLLNTSRKEAARAGAGVIPNPGQGEGAPARPPSARPGTLRMLRGAAALPPGNPSPGFSLLPLGPAHGGSAMIKMERGAGRSLKLAAAEYKFVGCNAGSAFAPYGDAAGNGMCEVQEALAANGFTGTLTPPGPLFADHSLIGGGAFPLF</sequence>
<comment type="caution">
    <text evidence="2">The sequence shown here is derived from an EMBL/GenBank/DDBJ whole genome shotgun (WGS) entry which is preliminary data.</text>
</comment>
<protein>
    <recommendedName>
        <fullName evidence="4">PWWP domain-containing protein</fullName>
    </recommendedName>
</protein>
<dbReference type="Gene3D" id="2.30.30.140">
    <property type="match status" value="1"/>
</dbReference>
<proteinExistence type="predicted"/>
<dbReference type="CDD" id="cd04508">
    <property type="entry name" value="Tudor_SF"/>
    <property type="match status" value="1"/>
</dbReference>
<accession>A0AAW1QZD6</accession>
<name>A0AAW1QZD6_9CHLO</name>
<gene>
    <name evidence="2" type="ORF">WJX81_001868</name>
</gene>
<evidence type="ECO:0000256" key="1">
    <source>
        <dbReference type="SAM" id="MobiDB-lite"/>
    </source>
</evidence>
<keyword evidence="3" id="KW-1185">Reference proteome</keyword>
<dbReference type="AlphaFoldDB" id="A0AAW1QZD6"/>
<feature type="region of interest" description="Disordered" evidence="1">
    <location>
        <begin position="190"/>
        <end position="230"/>
    </location>
</feature>
<dbReference type="Proteomes" id="UP001445335">
    <property type="component" value="Unassembled WGS sequence"/>
</dbReference>
<evidence type="ECO:0000313" key="3">
    <source>
        <dbReference type="Proteomes" id="UP001445335"/>
    </source>
</evidence>
<dbReference type="EMBL" id="JALJOU010000063">
    <property type="protein sequence ID" value="KAK9826723.1"/>
    <property type="molecule type" value="Genomic_DNA"/>
</dbReference>
<feature type="region of interest" description="Disordered" evidence="1">
    <location>
        <begin position="58"/>
        <end position="79"/>
    </location>
</feature>
<feature type="region of interest" description="Disordered" evidence="1">
    <location>
        <begin position="505"/>
        <end position="525"/>
    </location>
</feature>
<organism evidence="2 3">
    <name type="scientific">Elliptochloris bilobata</name>
    <dbReference type="NCBI Taxonomy" id="381761"/>
    <lineage>
        <taxon>Eukaryota</taxon>
        <taxon>Viridiplantae</taxon>
        <taxon>Chlorophyta</taxon>
        <taxon>core chlorophytes</taxon>
        <taxon>Trebouxiophyceae</taxon>
        <taxon>Trebouxiophyceae incertae sedis</taxon>
        <taxon>Elliptochloris clade</taxon>
        <taxon>Elliptochloris</taxon>
    </lineage>
</organism>
<reference evidence="2 3" key="1">
    <citation type="journal article" date="2024" name="Nat. Commun.">
        <title>Phylogenomics reveals the evolutionary origins of lichenization in chlorophyte algae.</title>
        <authorList>
            <person name="Puginier C."/>
            <person name="Libourel C."/>
            <person name="Otte J."/>
            <person name="Skaloud P."/>
            <person name="Haon M."/>
            <person name="Grisel S."/>
            <person name="Petersen M."/>
            <person name="Berrin J.G."/>
            <person name="Delaux P.M."/>
            <person name="Dal Grande F."/>
            <person name="Keller J."/>
        </authorList>
    </citation>
    <scope>NUCLEOTIDE SEQUENCE [LARGE SCALE GENOMIC DNA]</scope>
    <source>
        <strain evidence="2 3">SAG 245.80</strain>
    </source>
</reference>
<feature type="compositionally biased region" description="Low complexity" evidence="1">
    <location>
        <begin position="190"/>
        <end position="206"/>
    </location>
</feature>
<feature type="compositionally biased region" description="Low complexity" evidence="1">
    <location>
        <begin position="63"/>
        <end position="79"/>
    </location>
</feature>